<gene>
    <name evidence="1" type="ORF">DVH24_021746</name>
</gene>
<accession>A0A498IYB9</accession>
<evidence type="ECO:0000313" key="1">
    <source>
        <dbReference type="EMBL" id="RXH86473.1"/>
    </source>
</evidence>
<keyword evidence="2" id="KW-1185">Reference proteome</keyword>
<protein>
    <submittedName>
        <fullName evidence="1">Uncharacterized protein</fullName>
    </submittedName>
</protein>
<evidence type="ECO:0000313" key="2">
    <source>
        <dbReference type="Proteomes" id="UP000290289"/>
    </source>
</evidence>
<organism evidence="1 2">
    <name type="scientific">Malus domestica</name>
    <name type="common">Apple</name>
    <name type="synonym">Pyrus malus</name>
    <dbReference type="NCBI Taxonomy" id="3750"/>
    <lineage>
        <taxon>Eukaryota</taxon>
        <taxon>Viridiplantae</taxon>
        <taxon>Streptophyta</taxon>
        <taxon>Embryophyta</taxon>
        <taxon>Tracheophyta</taxon>
        <taxon>Spermatophyta</taxon>
        <taxon>Magnoliopsida</taxon>
        <taxon>eudicotyledons</taxon>
        <taxon>Gunneridae</taxon>
        <taxon>Pentapetalae</taxon>
        <taxon>rosids</taxon>
        <taxon>fabids</taxon>
        <taxon>Rosales</taxon>
        <taxon>Rosaceae</taxon>
        <taxon>Amygdaloideae</taxon>
        <taxon>Maleae</taxon>
        <taxon>Malus</taxon>
    </lineage>
</organism>
<dbReference type="EMBL" id="RDQH01000336">
    <property type="protein sequence ID" value="RXH86473.1"/>
    <property type="molecule type" value="Genomic_DNA"/>
</dbReference>
<proteinExistence type="predicted"/>
<comment type="caution">
    <text evidence="1">The sequence shown here is derived from an EMBL/GenBank/DDBJ whole genome shotgun (WGS) entry which is preliminary data.</text>
</comment>
<dbReference type="Proteomes" id="UP000290289">
    <property type="component" value="Chromosome 10"/>
</dbReference>
<name>A0A498IYB9_MALDO</name>
<sequence>MTVEDSGLDGQRAMAPILRTVNSDLENGVSVQISIFGFGWLLVKLRGNTFNSKIWLSGMCWLKSEEIAPVLRERWGRAWGRGEDSPGGRYGFREKSWKGSTGTLAVRILCKKAKEIPMGESNVQYESDSFGKMQMVCDWEGNIILIYFLKQFTYLNFLVLRVKEFSSVNEDLKKIVAIMPIFSLKTLSTELPESMIEALHDESDIDLGYCPQILFRPNNKVSRATDFLSTGSPLLSANVVDYGLTTRRKVRAFLLVTYKALHNSSSSQCGTQM</sequence>
<dbReference type="AlphaFoldDB" id="A0A498IYB9"/>
<reference evidence="1 2" key="1">
    <citation type="submission" date="2018-10" db="EMBL/GenBank/DDBJ databases">
        <title>A high-quality apple genome assembly.</title>
        <authorList>
            <person name="Hu J."/>
        </authorList>
    </citation>
    <scope>NUCLEOTIDE SEQUENCE [LARGE SCALE GENOMIC DNA]</scope>
    <source>
        <strain evidence="2">cv. HFTH1</strain>
        <tissue evidence="1">Young leaf</tissue>
    </source>
</reference>